<feature type="binding site" evidence="2">
    <location>
        <position position="323"/>
    </location>
    <ligand>
        <name>Zn(2+)</name>
        <dbReference type="ChEBI" id="CHEBI:29105"/>
    </ligand>
</feature>
<dbReference type="InterPro" id="IPR007822">
    <property type="entry name" value="LANC-like"/>
</dbReference>
<evidence type="ECO:0000313" key="3">
    <source>
        <dbReference type="EMBL" id="ACO13148.1"/>
    </source>
</evidence>
<name>C1BVU5_LEPSM</name>
<feature type="binding site" evidence="2">
    <location>
        <position position="276"/>
    </location>
    <ligand>
        <name>Zn(2+)</name>
        <dbReference type="ChEBI" id="CHEBI:29105"/>
    </ligand>
</feature>
<comment type="similarity">
    <text evidence="1">Belongs to the LanC-like protein family.</text>
</comment>
<dbReference type="GO" id="GO:0031179">
    <property type="term" value="P:peptide modification"/>
    <property type="evidence" value="ECO:0007669"/>
    <property type="project" value="InterPro"/>
</dbReference>
<sequence length="400" mass="45345">MSCSMDDDNRYLDNPYLEFEEIKSLQFFGDCVTPPDVDEYRQLKPGCPLELQIKDVCQKLLQMVNDAYFRRGQEDHSVYTGLSGILYLLHGIGSKVEETSIAECVNSSSLKSFLGFLCGISGPLAFAAAYSDNKKRYLKYLLELKDSTIFKESPEEFLYGKAGYLYALLLVKKADPECKEIDSVIQEVISIILHKGSSSSNSETLYYEWYGEEYLGAGHGYAGILSTLLRARPFMNPSQLLMVRSKIDDLMKLQSTSGNFPPSVQSIGNDRLVHWCHGAPGFADLYLVAYDAFMDDKYLKVADLCMDVIWNKGFLKKGFGLCHGSSGNGYVFLLAYKSTRNPKYFYRALRFAEWCCNFENPECSTPDSPYSLFEGLAGNLLFLHHIRQEMKDVYFPCYTL</sequence>
<protein>
    <submittedName>
        <fullName evidence="3">LanC-like protein 2</fullName>
    </submittedName>
</protein>
<dbReference type="SMART" id="SM01260">
    <property type="entry name" value="LANC_like"/>
    <property type="match status" value="1"/>
</dbReference>
<keyword evidence="2" id="KW-0862">Zinc</keyword>
<dbReference type="Pfam" id="PF05147">
    <property type="entry name" value="LANC_like"/>
    <property type="match status" value="1"/>
</dbReference>
<dbReference type="InterPro" id="IPR020464">
    <property type="entry name" value="LanC-like_prot_euk"/>
</dbReference>
<dbReference type="Gene3D" id="1.50.10.10">
    <property type="match status" value="1"/>
</dbReference>
<keyword evidence="2" id="KW-0479">Metal-binding</keyword>
<dbReference type="SUPFAM" id="SSF158745">
    <property type="entry name" value="LanC-like"/>
    <property type="match status" value="1"/>
</dbReference>
<dbReference type="PRINTS" id="PR01951">
    <property type="entry name" value="LANCEUKARYTE"/>
</dbReference>
<evidence type="ECO:0000256" key="1">
    <source>
        <dbReference type="ARBA" id="ARBA00007179"/>
    </source>
</evidence>
<feature type="binding site" evidence="2">
    <location>
        <position position="322"/>
    </location>
    <ligand>
        <name>Zn(2+)</name>
        <dbReference type="ChEBI" id="CHEBI:29105"/>
    </ligand>
</feature>
<evidence type="ECO:0000256" key="2">
    <source>
        <dbReference type="PIRSR" id="PIRSR607822-1"/>
    </source>
</evidence>
<dbReference type="PRINTS" id="PR01950">
    <property type="entry name" value="LANCSUPER"/>
</dbReference>
<dbReference type="CDD" id="cd04794">
    <property type="entry name" value="euk_LANCL"/>
    <property type="match status" value="1"/>
</dbReference>
<gene>
    <name evidence="3" type="primary">LANC2</name>
</gene>
<dbReference type="OrthoDB" id="10257263at2759"/>
<dbReference type="GO" id="GO:0005886">
    <property type="term" value="C:plasma membrane"/>
    <property type="evidence" value="ECO:0007669"/>
    <property type="project" value="TreeGrafter"/>
</dbReference>
<organism evidence="3">
    <name type="scientific">Lepeophtheirus salmonis</name>
    <name type="common">Salmon louse</name>
    <name type="synonym">Caligus salmonis</name>
    <dbReference type="NCBI Taxonomy" id="72036"/>
    <lineage>
        <taxon>Eukaryota</taxon>
        <taxon>Metazoa</taxon>
        <taxon>Ecdysozoa</taxon>
        <taxon>Arthropoda</taxon>
        <taxon>Crustacea</taxon>
        <taxon>Multicrustacea</taxon>
        <taxon>Hexanauplia</taxon>
        <taxon>Copepoda</taxon>
        <taxon>Siphonostomatoida</taxon>
        <taxon>Caligidae</taxon>
        <taxon>Lepeophtheirus</taxon>
    </lineage>
</organism>
<dbReference type="InterPro" id="IPR012341">
    <property type="entry name" value="6hp_glycosidase-like_sf"/>
</dbReference>
<reference evidence="3" key="1">
    <citation type="submission" date="2009-06" db="EMBL/GenBank/DDBJ databases">
        <title>Lepeophtheirus salmonis ESTs and full-length cDNAs.</title>
        <authorList>
            <person name="Yasuike M."/>
            <person name="von Schalburg K."/>
            <person name="Cooper G."/>
            <person name="Leong J."/>
            <person name="Jones S.R.M."/>
            <person name="Koop B.F."/>
        </authorList>
    </citation>
    <scope>NUCLEOTIDE SEQUENCE</scope>
    <source>
        <strain evidence="3">Pacific form</strain>
        <tissue evidence="3">Whole</tissue>
    </source>
</reference>
<dbReference type="GO" id="GO:0005975">
    <property type="term" value="P:carbohydrate metabolic process"/>
    <property type="evidence" value="ECO:0007669"/>
    <property type="project" value="InterPro"/>
</dbReference>
<dbReference type="EMBL" id="BT078724">
    <property type="protein sequence ID" value="ACO13148.1"/>
    <property type="molecule type" value="mRNA"/>
</dbReference>
<dbReference type="GO" id="GO:0046872">
    <property type="term" value="F:metal ion binding"/>
    <property type="evidence" value="ECO:0007669"/>
    <property type="project" value="UniProtKB-KW"/>
</dbReference>
<dbReference type="AlphaFoldDB" id="C1BVU5"/>
<dbReference type="PANTHER" id="PTHR12736">
    <property type="entry name" value="LANC-LIKE PROTEIN"/>
    <property type="match status" value="1"/>
</dbReference>
<accession>C1BVU5</accession>
<proteinExistence type="evidence at transcript level"/>
<dbReference type="PANTHER" id="PTHR12736:SF21">
    <property type="entry name" value="LANC-LIKE PROTEIN 2"/>
    <property type="match status" value="1"/>
</dbReference>